<evidence type="ECO:0000256" key="1">
    <source>
        <dbReference type="SAM" id="MobiDB-lite"/>
    </source>
</evidence>
<accession>A0A6J2X9N3</accession>
<dbReference type="InParanoid" id="A0A6J2X9N3"/>
<sequence>MHETKQQKSLLSCKQQQVQAVNSNRDRKGKGRKIKERKLRLATWNIQGWRTKREEVLEEFKNMNVDILVVTETKKKGNGTEEIGGALHIWSGNKTWEPVNERVIRVEIAIYGRDVIIIGAYGPNDDSPVTEKEKFLDTIQNEIANIRKKELIIAGDLNGREGRKENDSAIGRFGEEITNDNGERVIEICQLNDLKVTNGFFRHKDIHRYTWTQETRELKSIIDYIIIRRRSTIKIRDVRVQRGAECGSDHRLLLAKMEFPWMNRKTNNIEGTPIEIQKRSPLKYNYYRMNPHDIYTKQDLTRDS</sequence>
<dbReference type="InterPro" id="IPR005135">
    <property type="entry name" value="Endo/exonuclease/phosphatase"/>
</dbReference>
<name>A0A6J2X9N3_SITOR</name>
<organism evidence="3 4">
    <name type="scientific">Sitophilus oryzae</name>
    <name type="common">Rice weevil</name>
    <name type="synonym">Curculio oryzae</name>
    <dbReference type="NCBI Taxonomy" id="7048"/>
    <lineage>
        <taxon>Eukaryota</taxon>
        <taxon>Metazoa</taxon>
        <taxon>Ecdysozoa</taxon>
        <taxon>Arthropoda</taxon>
        <taxon>Hexapoda</taxon>
        <taxon>Insecta</taxon>
        <taxon>Pterygota</taxon>
        <taxon>Neoptera</taxon>
        <taxon>Endopterygota</taxon>
        <taxon>Coleoptera</taxon>
        <taxon>Polyphaga</taxon>
        <taxon>Cucujiformia</taxon>
        <taxon>Curculionidae</taxon>
        <taxon>Dryophthorinae</taxon>
        <taxon>Sitophilus</taxon>
    </lineage>
</organism>
<dbReference type="Pfam" id="PF03372">
    <property type="entry name" value="Exo_endo_phos"/>
    <property type="match status" value="1"/>
</dbReference>
<dbReference type="OrthoDB" id="410542at2759"/>
<dbReference type="Gene3D" id="3.60.10.10">
    <property type="entry name" value="Endonuclease/exonuclease/phosphatase"/>
    <property type="match status" value="1"/>
</dbReference>
<reference evidence="4" key="1">
    <citation type="submission" date="2025-08" db="UniProtKB">
        <authorList>
            <consortium name="RefSeq"/>
        </authorList>
    </citation>
    <scope>IDENTIFICATION</scope>
    <source>
        <tissue evidence="4">Gonads</tissue>
    </source>
</reference>
<dbReference type="PANTHER" id="PTHR23227:SF67">
    <property type="entry name" value="CRANIOFACIAL DEVELOPMENT PROTEIN 2-LIKE"/>
    <property type="match status" value="1"/>
</dbReference>
<evidence type="ECO:0000313" key="3">
    <source>
        <dbReference type="Proteomes" id="UP000504635"/>
    </source>
</evidence>
<dbReference type="KEGG" id="soy:115876339"/>
<feature type="domain" description="Endonuclease/exonuclease/phosphatase" evidence="2">
    <location>
        <begin position="42"/>
        <end position="250"/>
    </location>
</feature>
<proteinExistence type="predicted"/>
<dbReference type="Proteomes" id="UP000504635">
    <property type="component" value="Unplaced"/>
</dbReference>
<dbReference type="InterPro" id="IPR036691">
    <property type="entry name" value="Endo/exonu/phosph_ase_sf"/>
</dbReference>
<protein>
    <submittedName>
        <fullName evidence="4">Craniofacial development protein 2-like</fullName>
    </submittedName>
</protein>
<feature type="compositionally biased region" description="Low complexity" evidence="1">
    <location>
        <begin position="7"/>
        <end position="19"/>
    </location>
</feature>
<evidence type="ECO:0000313" key="4">
    <source>
        <dbReference type="RefSeq" id="XP_030747932.1"/>
    </source>
</evidence>
<keyword evidence="3" id="KW-1185">Reference proteome</keyword>
<evidence type="ECO:0000259" key="2">
    <source>
        <dbReference type="Pfam" id="PF03372"/>
    </source>
</evidence>
<gene>
    <name evidence="4" type="primary">LOC115876339</name>
</gene>
<dbReference type="PANTHER" id="PTHR23227">
    <property type="entry name" value="BUCENTAUR RELATED"/>
    <property type="match status" value="1"/>
</dbReference>
<dbReference type="AlphaFoldDB" id="A0A6J2X9N3"/>
<dbReference type="InterPro" id="IPR027124">
    <property type="entry name" value="Swc5/CFDP1/2"/>
</dbReference>
<dbReference type="GeneID" id="115876339"/>
<feature type="region of interest" description="Disordered" evidence="1">
    <location>
        <begin position="1"/>
        <end position="32"/>
    </location>
</feature>
<dbReference type="RefSeq" id="XP_030747932.1">
    <property type="nucleotide sequence ID" value="XM_030892072.1"/>
</dbReference>
<dbReference type="SUPFAM" id="SSF56219">
    <property type="entry name" value="DNase I-like"/>
    <property type="match status" value="1"/>
</dbReference>
<dbReference type="GO" id="GO:0003824">
    <property type="term" value="F:catalytic activity"/>
    <property type="evidence" value="ECO:0007669"/>
    <property type="project" value="InterPro"/>
</dbReference>